<dbReference type="InParanoid" id="T1I7J2"/>
<keyword evidence="4" id="KW-1185">Reference proteome</keyword>
<dbReference type="EMBL" id="ACPB03015442">
    <property type="status" value="NOT_ANNOTATED_CDS"/>
    <property type="molecule type" value="Genomic_DNA"/>
</dbReference>
<dbReference type="AlphaFoldDB" id="T1I7J2"/>
<reference evidence="3" key="1">
    <citation type="submission" date="2015-05" db="UniProtKB">
        <authorList>
            <consortium name="EnsemblMetazoa"/>
        </authorList>
    </citation>
    <scope>IDENTIFICATION</scope>
</reference>
<evidence type="ECO:0000256" key="1">
    <source>
        <dbReference type="SAM" id="MobiDB-lite"/>
    </source>
</evidence>
<name>T1I7J2_RHOPR</name>
<feature type="compositionally biased region" description="Pro residues" evidence="1">
    <location>
        <begin position="246"/>
        <end position="279"/>
    </location>
</feature>
<evidence type="ECO:0000313" key="3">
    <source>
        <dbReference type="EnsemblMetazoa" id="RPRC012264-PA"/>
    </source>
</evidence>
<dbReference type="OMA" id="HISNTFP"/>
<dbReference type="RefSeq" id="XP_073997123.1">
    <property type="nucleotide sequence ID" value="XM_074141022.1"/>
</dbReference>
<protein>
    <submittedName>
        <fullName evidence="3">Uncharacterized protein</fullName>
    </submittedName>
</protein>
<feature type="region of interest" description="Disordered" evidence="1">
    <location>
        <begin position="246"/>
        <end position="292"/>
    </location>
</feature>
<sequence>MRLFIVPDWFKSISLHTATLLLILYSVHALDDPKLCFHGNVTVFNALTHKVLVAPDKCFPTPVLERNQLSTKPLLHISNTFPKQSKYVALMVEFNSTFDKYDIYWMEPNLTVKSQQFLEQNTSIPRDIRKMIEYRQPKQSALNVTYFILVYRQTAVPVELPKHGPFKPQNWAIGSGLTLVGRASFIVRSNLPVPSVHQPLPLAPIPPQIYPQQPHPGIVNTIQNNSFARNYTNHTYPGPAPVPYYPVPPHNPPPQPNPYYPPPQPNPYNPPPYHPPNQFYPPSNVPSKQKGKKGAAVDLQAATSLITIMAFLSFVLNL</sequence>
<dbReference type="GeneID" id="141460741"/>
<dbReference type="STRING" id="13249.T1I7J2"/>
<dbReference type="EnsemblMetazoa" id="RPRC012264-RA">
    <property type="protein sequence ID" value="RPRC012264-PA"/>
    <property type="gene ID" value="RPRC012264"/>
</dbReference>
<dbReference type="Proteomes" id="UP000015103">
    <property type="component" value="Unassembled WGS sequence"/>
</dbReference>
<organism evidence="3 4">
    <name type="scientific">Rhodnius prolixus</name>
    <name type="common">Triatomid bug</name>
    <dbReference type="NCBI Taxonomy" id="13249"/>
    <lineage>
        <taxon>Eukaryota</taxon>
        <taxon>Metazoa</taxon>
        <taxon>Ecdysozoa</taxon>
        <taxon>Arthropoda</taxon>
        <taxon>Hexapoda</taxon>
        <taxon>Insecta</taxon>
        <taxon>Pterygota</taxon>
        <taxon>Neoptera</taxon>
        <taxon>Paraneoptera</taxon>
        <taxon>Hemiptera</taxon>
        <taxon>Heteroptera</taxon>
        <taxon>Panheteroptera</taxon>
        <taxon>Cimicomorpha</taxon>
        <taxon>Reduviidae</taxon>
        <taxon>Triatominae</taxon>
        <taxon>Rhodnius</taxon>
    </lineage>
</organism>
<dbReference type="HOGENOM" id="CLU_875257_0_0_1"/>
<feature type="chain" id="PRO_5043601632" evidence="2">
    <location>
        <begin position="30"/>
        <end position="318"/>
    </location>
</feature>
<keyword evidence="2" id="KW-0732">Signal</keyword>
<evidence type="ECO:0000256" key="2">
    <source>
        <dbReference type="SAM" id="SignalP"/>
    </source>
</evidence>
<dbReference type="VEuPathDB" id="VectorBase:RPRC012264"/>
<evidence type="ECO:0000313" key="4">
    <source>
        <dbReference type="Proteomes" id="UP000015103"/>
    </source>
</evidence>
<feature type="signal peptide" evidence="2">
    <location>
        <begin position="1"/>
        <end position="29"/>
    </location>
</feature>
<accession>T1I7J2</accession>
<proteinExistence type="predicted"/>